<organism evidence="1 2">
    <name type="scientific">Triparma verrucosa</name>
    <dbReference type="NCBI Taxonomy" id="1606542"/>
    <lineage>
        <taxon>Eukaryota</taxon>
        <taxon>Sar</taxon>
        <taxon>Stramenopiles</taxon>
        <taxon>Ochrophyta</taxon>
        <taxon>Bolidophyceae</taxon>
        <taxon>Parmales</taxon>
        <taxon>Triparmaceae</taxon>
        <taxon>Triparma</taxon>
    </lineage>
</organism>
<name>A0A9W7BMP5_9STRA</name>
<accession>A0A9W7BMP5</accession>
<dbReference type="Proteomes" id="UP001165160">
    <property type="component" value="Unassembled WGS sequence"/>
</dbReference>
<dbReference type="EMBL" id="BRXX01000094">
    <property type="protein sequence ID" value="GMH89423.1"/>
    <property type="molecule type" value="Genomic_DNA"/>
</dbReference>
<reference evidence="2" key="1">
    <citation type="journal article" date="2023" name="Commun. Biol.">
        <title>Genome analysis of Parmales, the sister group of diatoms, reveals the evolutionary specialization of diatoms from phago-mixotrophs to photoautotrophs.</title>
        <authorList>
            <person name="Ban H."/>
            <person name="Sato S."/>
            <person name="Yoshikawa S."/>
            <person name="Yamada K."/>
            <person name="Nakamura Y."/>
            <person name="Ichinomiya M."/>
            <person name="Sato N."/>
            <person name="Blanc-Mathieu R."/>
            <person name="Endo H."/>
            <person name="Kuwata A."/>
            <person name="Ogata H."/>
        </authorList>
    </citation>
    <scope>NUCLEOTIDE SEQUENCE [LARGE SCALE GENOMIC DNA]</scope>
    <source>
        <strain evidence="2">NIES 3699</strain>
    </source>
</reference>
<comment type="caution">
    <text evidence="1">The sequence shown here is derived from an EMBL/GenBank/DDBJ whole genome shotgun (WGS) entry which is preliminary data.</text>
</comment>
<dbReference type="AlphaFoldDB" id="A0A9W7BMP5"/>
<sequence length="188" mass="21413">MDTYYRSTETDVTLQKSTINNLKTSVTTLIKNWYKTTTSPSYTYSTTESSSGTTLSVLKYILFSIGEDVSEDIVVSRDVSEFEDEIVVTFWREEGVVPVEVLEGMNGGEVPEEVKMEAKIKAQNHMKNSQALLNKSRAAFEMSALKNVETVRREVKLGGKKRDRRTLEEIQMDMKKKVKHVKEEGKEV</sequence>
<evidence type="ECO:0000313" key="1">
    <source>
        <dbReference type="EMBL" id="GMH89423.1"/>
    </source>
</evidence>
<evidence type="ECO:0000313" key="2">
    <source>
        <dbReference type="Proteomes" id="UP001165160"/>
    </source>
</evidence>
<keyword evidence="2" id="KW-1185">Reference proteome</keyword>
<proteinExistence type="predicted"/>
<protein>
    <submittedName>
        <fullName evidence="1">Uncharacterized protein</fullName>
    </submittedName>
</protein>
<gene>
    <name evidence="1" type="ORF">TrVE_jg13086</name>
</gene>